<proteinExistence type="predicted"/>
<dbReference type="EMBL" id="CASHSV030000109">
    <property type="protein sequence ID" value="CAJ2647948.1"/>
    <property type="molecule type" value="Genomic_DNA"/>
</dbReference>
<dbReference type="Proteomes" id="UP001177021">
    <property type="component" value="Unassembled WGS sequence"/>
</dbReference>
<evidence type="ECO:0000313" key="2">
    <source>
        <dbReference type="Proteomes" id="UP001177021"/>
    </source>
</evidence>
<name>A0ACB0JUR2_TRIPR</name>
<reference evidence="1" key="1">
    <citation type="submission" date="2023-10" db="EMBL/GenBank/DDBJ databases">
        <authorList>
            <person name="Rodriguez Cubillos JULIANA M."/>
            <person name="De Vega J."/>
        </authorList>
    </citation>
    <scope>NUCLEOTIDE SEQUENCE</scope>
</reference>
<sequence length="76" mass="8942">MKEGTGREVMKLGASLGRGLEYKHLFWCICKGCLPTRSRLTDHHVNCQMECSMCLHHEEKEWHLFFECEGSREAWN</sequence>
<evidence type="ECO:0000313" key="1">
    <source>
        <dbReference type="EMBL" id="CAJ2647948.1"/>
    </source>
</evidence>
<accession>A0ACB0JUR2</accession>
<protein>
    <submittedName>
        <fullName evidence="1">Uncharacterized protein</fullName>
    </submittedName>
</protein>
<organism evidence="1 2">
    <name type="scientific">Trifolium pratense</name>
    <name type="common">Red clover</name>
    <dbReference type="NCBI Taxonomy" id="57577"/>
    <lineage>
        <taxon>Eukaryota</taxon>
        <taxon>Viridiplantae</taxon>
        <taxon>Streptophyta</taxon>
        <taxon>Embryophyta</taxon>
        <taxon>Tracheophyta</taxon>
        <taxon>Spermatophyta</taxon>
        <taxon>Magnoliopsida</taxon>
        <taxon>eudicotyledons</taxon>
        <taxon>Gunneridae</taxon>
        <taxon>Pentapetalae</taxon>
        <taxon>rosids</taxon>
        <taxon>fabids</taxon>
        <taxon>Fabales</taxon>
        <taxon>Fabaceae</taxon>
        <taxon>Papilionoideae</taxon>
        <taxon>50 kb inversion clade</taxon>
        <taxon>NPAAA clade</taxon>
        <taxon>Hologalegina</taxon>
        <taxon>IRL clade</taxon>
        <taxon>Trifolieae</taxon>
        <taxon>Trifolium</taxon>
    </lineage>
</organism>
<keyword evidence="2" id="KW-1185">Reference proteome</keyword>
<gene>
    <name evidence="1" type="ORF">MILVUS5_LOCUS16376</name>
</gene>
<comment type="caution">
    <text evidence="1">The sequence shown here is derived from an EMBL/GenBank/DDBJ whole genome shotgun (WGS) entry which is preliminary data.</text>
</comment>